<evidence type="ECO:0000313" key="2">
    <source>
        <dbReference type="Proteomes" id="UP001172083"/>
    </source>
</evidence>
<dbReference type="Proteomes" id="UP001172083">
    <property type="component" value="Unassembled WGS sequence"/>
</dbReference>
<name>A0ABT8L532_9BACT</name>
<protein>
    <recommendedName>
        <fullName evidence="3">DUF4840 domain-containing protein</fullName>
    </recommendedName>
</protein>
<evidence type="ECO:0000313" key="1">
    <source>
        <dbReference type="EMBL" id="MDN5211925.1"/>
    </source>
</evidence>
<accession>A0ABT8L532</accession>
<organism evidence="1 2">
    <name type="scientific">Agaribacillus aureus</name>
    <dbReference type="NCBI Taxonomy" id="3051825"/>
    <lineage>
        <taxon>Bacteria</taxon>
        <taxon>Pseudomonadati</taxon>
        <taxon>Bacteroidota</taxon>
        <taxon>Cytophagia</taxon>
        <taxon>Cytophagales</taxon>
        <taxon>Splendidivirgaceae</taxon>
        <taxon>Agaribacillus</taxon>
    </lineage>
</organism>
<gene>
    <name evidence="1" type="ORF">QQ020_07675</name>
</gene>
<dbReference type="RefSeq" id="WP_346757252.1">
    <property type="nucleotide sequence ID" value="NZ_JAUJEB010000001.1"/>
</dbReference>
<proteinExistence type="predicted"/>
<sequence length="225" mass="24483">MKIIKKFFLMLCLLFASLVLYTACSDGSEDALSPDAIQEIIVSDINVAAPLKFSKRENGTWAFKETGMEESFFHEKFPAISRRISSFHSIEININPETGYIASIVAMGQDFENKNIPVGINIEPVKQEIGFLDKIKGVFSGGNGKMAIASMFPNALSLSRTAMNFTTSTTHTCTGDPCACCKFVKNGSGQITGCECDSSMWAAGTCEKESWNDRCNHTISSDGAP</sequence>
<keyword evidence="2" id="KW-1185">Reference proteome</keyword>
<comment type="caution">
    <text evidence="1">The sequence shown here is derived from an EMBL/GenBank/DDBJ whole genome shotgun (WGS) entry which is preliminary data.</text>
</comment>
<dbReference type="EMBL" id="JAUJEB010000001">
    <property type="protein sequence ID" value="MDN5211925.1"/>
    <property type="molecule type" value="Genomic_DNA"/>
</dbReference>
<evidence type="ECO:0008006" key="3">
    <source>
        <dbReference type="Google" id="ProtNLM"/>
    </source>
</evidence>
<reference evidence="1" key="1">
    <citation type="submission" date="2023-06" db="EMBL/GenBank/DDBJ databases">
        <title>Genomic of Agaribacillus aureum.</title>
        <authorList>
            <person name="Wang G."/>
        </authorList>
    </citation>
    <scope>NUCLEOTIDE SEQUENCE</scope>
    <source>
        <strain evidence="1">BMA12</strain>
    </source>
</reference>